<reference evidence="5 6" key="1">
    <citation type="submission" date="2018-03" db="EMBL/GenBank/DDBJ databases">
        <title>Genomic Encyclopedia of Archaeal and Bacterial Type Strains, Phase II (KMG-II): from individual species to whole genera.</title>
        <authorList>
            <person name="Goeker M."/>
        </authorList>
    </citation>
    <scope>NUCLEOTIDE SEQUENCE [LARGE SCALE GENOMIC DNA]</scope>
    <source>
        <strain evidence="5 6">DSM 43146</strain>
    </source>
</reference>
<evidence type="ECO:0000259" key="4">
    <source>
        <dbReference type="SMART" id="SM01274"/>
    </source>
</evidence>
<dbReference type="SUPFAM" id="SSF53223">
    <property type="entry name" value="Aminoacid dehydrogenase-like, N-terminal domain"/>
    <property type="match status" value="1"/>
</dbReference>
<dbReference type="RefSeq" id="WP_106319659.1">
    <property type="nucleotide sequence ID" value="NZ_BOMO01000004.1"/>
</dbReference>
<dbReference type="AlphaFoldDB" id="A0A2T0KDY1"/>
<feature type="domain" description="Malic enzyme NAD-binding" evidence="3">
    <location>
        <begin position="240"/>
        <end position="462"/>
    </location>
</feature>
<evidence type="ECO:0000313" key="6">
    <source>
        <dbReference type="Proteomes" id="UP000239415"/>
    </source>
</evidence>
<feature type="domain" description="Malic enzyme N-terminal" evidence="4">
    <location>
        <begin position="95"/>
        <end position="228"/>
    </location>
</feature>
<dbReference type="Gene3D" id="3.40.50.10380">
    <property type="entry name" value="Malic enzyme, N-terminal domain"/>
    <property type="match status" value="1"/>
</dbReference>
<dbReference type="Proteomes" id="UP000239415">
    <property type="component" value="Unassembled WGS sequence"/>
</dbReference>
<dbReference type="InterPro" id="IPR046346">
    <property type="entry name" value="Aminoacid_DH-like_N_sf"/>
</dbReference>
<dbReference type="Pfam" id="PF00390">
    <property type="entry name" value="malic"/>
    <property type="match status" value="1"/>
</dbReference>
<keyword evidence="1" id="KW-0560">Oxidoreductase</keyword>
<dbReference type="CDD" id="cd05311">
    <property type="entry name" value="NAD_bind_2_malic_enz"/>
    <property type="match status" value="1"/>
</dbReference>
<dbReference type="EMBL" id="PVMZ01000006">
    <property type="protein sequence ID" value="PRX21518.1"/>
    <property type="molecule type" value="Genomic_DNA"/>
</dbReference>
<dbReference type="FunFam" id="3.40.50.10380:FF:000003">
    <property type="entry name" value="NADP-dependent malic enzyme"/>
    <property type="match status" value="1"/>
</dbReference>
<dbReference type="InterPro" id="IPR051674">
    <property type="entry name" value="Malate_Decarboxylase"/>
</dbReference>
<dbReference type="GO" id="GO:0016616">
    <property type="term" value="F:oxidoreductase activity, acting on the CH-OH group of donors, NAD or NADP as acceptor"/>
    <property type="evidence" value="ECO:0007669"/>
    <property type="project" value="InterPro"/>
</dbReference>
<proteinExistence type="predicted"/>
<dbReference type="SMART" id="SM01274">
    <property type="entry name" value="malic"/>
    <property type="match status" value="1"/>
</dbReference>
<dbReference type="Pfam" id="PF03949">
    <property type="entry name" value="Malic_M"/>
    <property type="match status" value="1"/>
</dbReference>
<dbReference type="InterPro" id="IPR037062">
    <property type="entry name" value="Malic_N_dom_sf"/>
</dbReference>
<evidence type="ECO:0000259" key="3">
    <source>
        <dbReference type="SMART" id="SM00919"/>
    </source>
</evidence>
<dbReference type="SMART" id="SM00919">
    <property type="entry name" value="Malic_M"/>
    <property type="match status" value="1"/>
</dbReference>
<name>A0A2T0KDY1_9ACTN</name>
<sequence length="486" mass="51141">MVTTRLPSAGFSITIRIAVTADASSIGRLTTCVGEAGAIVTALDVVDSDPTHVLVDLTCDTADAAHADQVVKQLEQQDGVDVRKVSDRTFLLHLGGKIEVSSKVALRNRDELSRAYTPGVARVCMAIAENPADARRLTIKRNTVAVVSDGSAVLGLGNIGPAAAMPVMEGKAALFKRFGGVDAWPVVLDTQDTDEIVAIVKAIAPAYGGINLEDIAAPRCFEIEARLKEMLDIPVFHDDQHGTAICVLAALTNALRVVGKRMQDVKVVVSGAGAAGTAIMKLLMRQGVADIIAYDRKGVLHRGMPDLNESMQWLAENTNKENYAGDLPGAIVGADVFIGVSAPNLLTGDDIAKMAQKSIVFAMANPDPEVDPREARKHAAIVATGRSDQPNQINNVLAFPGVFRGMLDAAAEEFTEEMALAAARAIADVVGEDKLNPTVIIPSVFDPKVTPAVAAAIRAVVRGVPAPSNPAAVPESELDKAPETTF</sequence>
<dbReference type="PANTHER" id="PTHR43237:SF4">
    <property type="entry name" value="NADP-DEPENDENT MALIC ENZYME"/>
    <property type="match status" value="1"/>
</dbReference>
<dbReference type="InterPro" id="IPR012302">
    <property type="entry name" value="Malic_NAD-bd"/>
</dbReference>
<dbReference type="PANTHER" id="PTHR43237">
    <property type="entry name" value="NADP-DEPENDENT MALIC ENZYME"/>
    <property type="match status" value="1"/>
</dbReference>
<dbReference type="OrthoDB" id="9805787at2"/>
<organism evidence="5 6">
    <name type="scientific">Actinoplanes italicus</name>
    <dbReference type="NCBI Taxonomy" id="113567"/>
    <lineage>
        <taxon>Bacteria</taxon>
        <taxon>Bacillati</taxon>
        <taxon>Actinomycetota</taxon>
        <taxon>Actinomycetes</taxon>
        <taxon>Micromonosporales</taxon>
        <taxon>Micromonosporaceae</taxon>
        <taxon>Actinoplanes</taxon>
    </lineage>
</organism>
<comment type="caution">
    <text evidence="5">The sequence shown here is derived from an EMBL/GenBank/DDBJ whole genome shotgun (WGS) entry which is preliminary data.</text>
</comment>
<dbReference type="GO" id="GO:0004470">
    <property type="term" value="F:malic enzyme activity"/>
    <property type="evidence" value="ECO:0007669"/>
    <property type="project" value="InterPro"/>
</dbReference>
<feature type="compositionally biased region" description="Basic and acidic residues" evidence="2">
    <location>
        <begin position="477"/>
        <end position="486"/>
    </location>
</feature>
<dbReference type="Gene3D" id="3.40.50.720">
    <property type="entry name" value="NAD(P)-binding Rossmann-like Domain"/>
    <property type="match status" value="1"/>
</dbReference>
<keyword evidence="6" id="KW-1185">Reference proteome</keyword>
<dbReference type="InterPro" id="IPR045213">
    <property type="entry name" value="Malic_NAD-bd_bact_type"/>
</dbReference>
<dbReference type="InterPro" id="IPR012301">
    <property type="entry name" value="Malic_N_dom"/>
</dbReference>
<dbReference type="GO" id="GO:0051287">
    <property type="term" value="F:NAD binding"/>
    <property type="evidence" value="ECO:0007669"/>
    <property type="project" value="InterPro"/>
</dbReference>
<evidence type="ECO:0000256" key="2">
    <source>
        <dbReference type="SAM" id="MobiDB-lite"/>
    </source>
</evidence>
<dbReference type="SUPFAM" id="SSF51735">
    <property type="entry name" value="NAD(P)-binding Rossmann-fold domains"/>
    <property type="match status" value="1"/>
</dbReference>
<gene>
    <name evidence="5" type="ORF">CLV67_106298</name>
</gene>
<dbReference type="InterPro" id="IPR036291">
    <property type="entry name" value="NAD(P)-bd_dom_sf"/>
</dbReference>
<evidence type="ECO:0000256" key="1">
    <source>
        <dbReference type="ARBA" id="ARBA00023002"/>
    </source>
</evidence>
<protein>
    <submittedName>
        <fullName evidence="5">Malate dehydrogenase (Oxaloacetate-decarboxylating)</fullName>
    </submittedName>
</protein>
<feature type="region of interest" description="Disordered" evidence="2">
    <location>
        <begin position="466"/>
        <end position="486"/>
    </location>
</feature>
<accession>A0A2T0KDY1</accession>
<evidence type="ECO:0000313" key="5">
    <source>
        <dbReference type="EMBL" id="PRX21518.1"/>
    </source>
</evidence>